<reference evidence="2" key="1">
    <citation type="submission" date="2022-03" db="EMBL/GenBank/DDBJ databases">
        <authorList>
            <person name="Leyn A S."/>
        </authorList>
    </citation>
    <scope>NUCLEOTIDE SEQUENCE</scope>
    <source>
        <strain evidence="2">Streptomyces globisporus 4-3</strain>
    </source>
</reference>
<keyword evidence="3" id="KW-1185">Reference proteome</keyword>
<feature type="compositionally biased region" description="Basic residues" evidence="1">
    <location>
        <begin position="1"/>
        <end position="14"/>
    </location>
</feature>
<feature type="compositionally biased region" description="Basic residues" evidence="1">
    <location>
        <begin position="48"/>
        <end position="57"/>
    </location>
</feature>
<evidence type="ECO:0000313" key="3">
    <source>
        <dbReference type="Proteomes" id="UP001154015"/>
    </source>
</evidence>
<accession>A0ABN8V206</accession>
<comment type="caution">
    <text evidence="2">The sequence shown here is derived from an EMBL/GenBank/DDBJ whole genome shotgun (WGS) entry which is preliminary data.</text>
</comment>
<dbReference type="EMBL" id="CAKXYP010000009">
    <property type="protein sequence ID" value="CAH9416577.1"/>
    <property type="molecule type" value="Genomic_DNA"/>
</dbReference>
<dbReference type="Proteomes" id="UP001154015">
    <property type="component" value="Unassembled WGS sequence"/>
</dbReference>
<sequence>MAHGCSRSRKRRNKGASYANSTRRPGRGPESGGENSPAKVRDGSAPRSHPRGSHGRRKADSFVTVYGPGPYRAMIADLRCATSTSIGDNRTRPA</sequence>
<proteinExistence type="predicted"/>
<organism evidence="2 3">
    <name type="scientific">Streptomyces globisporus</name>
    <dbReference type="NCBI Taxonomy" id="1908"/>
    <lineage>
        <taxon>Bacteria</taxon>
        <taxon>Bacillati</taxon>
        <taxon>Actinomycetota</taxon>
        <taxon>Actinomycetes</taxon>
        <taxon>Kitasatosporales</taxon>
        <taxon>Streptomycetaceae</taxon>
        <taxon>Streptomyces</taxon>
    </lineage>
</organism>
<name>A0ABN8V206_STRGL</name>
<evidence type="ECO:0000313" key="2">
    <source>
        <dbReference type="EMBL" id="CAH9416577.1"/>
    </source>
</evidence>
<protein>
    <submittedName>
        <fullName evidence="2">Uncharacterized protein</fullName>
    </submittedName>
</protein>
<feature type="region of interest" description="Disordered" evidence="1">
    <location>
        <begin position="1"/>
        <end position="64"/>
    </location>
</feature>
<gene>
    <name evidence="2" type="ORF">SGL43_03603</name>
</gene>
<evidence type="ECO:0000256" key="1">
    <source>
        <dbReference type="SAM" id="MobiDB-lite"/>
    </source>
</evidence>